<dbReference type="InterPro" id="IPR002213">
    <property type="entry name" value="UDP_glucos_trans"/>
</dbReference>
<evidence type="ECO:0000256" key="3">
    <source>
        <dbReference type="ARBA" id="ARBA00022679"/>
    </source>
</evidence>
<evidence type="ECO:0000256" key="1">
    <source>
        <dbReference type="ARBA" id="ARBA00009995"/>
    </source>
</evidence>
<keyword evidence="3 4" id="KW-0808">Transferase</keyword>
<dbReference type="InterPro" id="IPR050271">
    <property type="entry name" value="UDP-glycosyltransferase"/>
</dbReference>
<dbReference type="PANTHER" id="PTHR48043">
    <property type="entry name" value="EG:EG0003.4 PROTEIN-RELATED"/>
    <property type="match status" value="1"/>
</dbReference>
<dbReference type="InterPro" id="IPR035595">
    <property type="entry name" value="UDP_glycos_trans_CS"/>
</dbReference>
<proteinExistence type="inferred from homology"/>
<dbReference type="OrthoDB" id="5835829at2759"/>
<comment type="caution">
    <text evidence="6">The sequence shown here is derived from an EMBL/GenBank/DDBJ whole genome shotgun (WGS) entry which is preliminary data.</text>
</comment>
<dbReference type="Proteomes" id="UP000691718">
    <property type="component" value="Unassembled WGS sequence"/>
</dbReference>
<gene>
    <name evidence="6" type="ORF">PAPOLLO_LOCUS19656</name>
</gene>
<dbReference type="Pfam" id="PF00201">
    <property type="entry name" value="UDPGT"/>
    <property type="match status" value="1"/>
</dbReference>
<dbReference type="PROSITE" id="PS00375">
    <property type="entry name" value="UDPGT"/>
    <property type="match status" value="1"/>
</dbReference>
<dbReference type="FunFam" id="3.40.50.2000:FF:000050">
    <property type="entry name" value="UDP-glucuronosyltransferase"/>
    <property type="match status" value="1"/>
</dbReference>
<dbReference type="GO" id="GO:0016020">
    <property type="term" value="C:membrane"/>
    <property type="evidence" value="ECO:0007669"/>
    <property type="project" value="UniProtKB-SubCell"/>
</dbReference>
<keyword evidence="2 4" id="KW-0328">Glycosyltransferase</keyword>
<comment type="catalytic activity">
    <reaction evidence="5">
        <text>glucuronate acceptor + UDP-alpha-D-glucuronate = acceptor beta-D-glucuronoside + UDP + H(+)</text>
        <dbReference type="Rhea" id="RHEA:21032"/>
        <dbReference type="ChEBI" id="CHEBI:15378"/>
        <dbReference type="ChEBI" id="CHEBI:58052"/>
        <dbReference type="ChEBI" id="CHEBI:58223"/>
        <dbReference type="ChEBI" id="CHEBI:132367"/>
        <dbReference type="ChEBI" id="CHEBI:132368"/>
        <dbReference type="EC" id="2.4.1.17"/>
    </reaction>
</comment>
<sequence length="382" mass="44266">MELIKRGHEVTVITTDPEFRNDTAPKNLREIDIHDMSYNVWKDFSLTVTGKEEDLTNQISAFAKIIHNLFEQLMSVKDVQDLIYDKKQQFDLILLEAFFVPVLGFTHIFKAPTILVSTFGTIIGNYEIMGAPTLPTLYHHNFRQRLYNLNYWEKVTELYQYFRFRYIFSSNEEKCNKLIKSVFGPDTPSLSVLKNDVDLLLLNIHPIWEGNYPVPPNVIHMGGLHQTPPKKLPKDLQEYLDTSQNGVIYFSLGTNVLPSSLSQEKMKIFENVFSQLPYNVIWKWDSDDKTVKSKNIKIYKWLPQSDILRHPNVKLFITQGGLQSTDESITAGVPLIGIPMLGDQWYNTEKYVHHKIGIKLSLEKLTENQLKNAITEVIEDKR</sequence>
<evidence type="ECO:0000313" key="6">
    <source>
        <dbReference type="EMBL" id="CAG5031204.1"/>
    </source>
</evidence>
<evidence type="ECO:0000256" key="5">
    <source>
        <dbReference type="RuleBase" id="RU362059"/>
    </source>
</evidence>
<dbReference type="GO" id="GO:0015020">
    <property type="term" value="F:glucuronosyltransferase activity"/>
    <property type="evidence" value="ECO:0007669"/>
    <property type="project" value="UniProtKB-EC"/>
</dbReference>
<evidence type="ECO:0000256" key="4">
    <source>
        <dbReference type="RuleBase" id="RU003718"/>
    </source>
</evidence>
<comment type="subcellular location">
    <subcellularLocation>
        <location evidence="5">Membrane</location>
        <topology evidence="5">Single-pass membrane protein</topology>
    </subcellularLocation>
</comment>
<dbReference type="AlphaFoldDB" id="A0A8S3XPY4"/>
<evidence type="ECO:0000256" key="2">
    <source>
        <dbReference type="ARBA" id="ARBA00022676"/>
    </source>
</evidence>
<dbReference type="EC" id="2.4.1.17" evidence="5"/>
<name>A0A8S3XPY4_PARAO</name>
<organism evidence="6 7">
    <name type="scientific">Parnassius apollo</name>
    <name type="common">Apollo butterfly</name>
    <name type="synonym">Papilio apollo</name>
    <dbReference type="NCBI Taxonomy" id="110799"/>
    <lineage>
        <taxon>Eukaryota</taxon>
        <taxon>Metazoa</taxon>
        <taxon>Ecdysozoa</taxon>
        <taxon>Arthropoda</taxon>
        <taxon>Hexapoda</taxon>
        <taxon>Insecta</taxon>
        <taxon>Pterygota</taxon>
        <taxon>Neoptera</taxon>
        <taxon>Endopterygota</taxon>
        <taxon>Lepidoptera</taxon>
        <taxon>Glossata</taxon>
        <taxon>Ditrysia</taxon>
        <taxon>Papilionoidea</taxon>
        <taxon>Papilionidae</taxon>
        <taxon>Parnassiinae</taxon>
        <taxon>Parnassini</taxon>
        <taxon>Parnassius</taxon>
        <taxon>Parnassius</taxon>
    </lineage>
</organism>
<dbReference type="EMBL" id="CAJQZP010001217">
    <property type="protein sequence ID" value="CAG5031204.1"/>
    <property type="molecule type" value="Genomic_DNA"/>
</dbReference>
<keyword evidence="7" id="KW-1185">Reference proteome</keyword>
<reference evidence="6" key="1">
    <citation type="submission" date="2021-04" db="EMBL/GenBank/DDBJ databases">
        <authorList>
            <person name="Tunstrom K."/>
        </authorList>
    </citation>
    <scope>NUCLEOTIDE SEQUENCE</scope>
</reference>
<evidence type="ECO:0000313" key="7">
    <source>
        <dbReference type="Proteomes" id="UP000691718"/>
    </source>
</evidence>
<dbReference type="PANTHER" id="PTHR48043:SF159">
    <property type="entry name" value="EG:EG0003.4 PROTEIN-RELATED"/>
    <property type="match status" value="1"/>
</dbReference>
<accession>A0A8S3XPY4</accession>
<comment type="similarity">
    <text evidence="1 4">Belongs to the UDP-glycosyltransferase family.</text>
</comment>
<protein>
    <recommendedName>
        <fullName evidence="5">UDP-glucuronosyltransferase</fullName>
        <ecNumber evidence="5">2.4.1.17</ecNumber>
    </recommendedName>
</protein>
<dbReference type="CDD" id="cd03784">
    <property type="entry name" value="GT1_Gtf-like"/>
    <property type="match status" value="1"/>
</dbReference>